<evidence type="ECO:0000313" key="2">
    <source>
        <dbReference type="EMBL" id="SHN83197.1"/>
    </source>
</evidence>
<dbReference type="RefSeq" id="WP_280173888.1">
    <property type="nucleotide sequence ID" value="NZ_FRDM01000020.1"/>
</dbReference>
<dbReference type="EMBL" id="FRDM01000020">
    <property type="protein sequence ID" value="SHN83197.1"/>
    <property type="molecule type" value="Genomic_DNA"/>
</dbReference>
<evidence type="ECO:0000256" key="1">
    <source>
        <dbReference type="SAM" id="MobiDB-lite"/>
    </source>
</evidence>
<reference evidence="2 3" key="1">
    <citation type="submission" date="2016-12" db="EMBL/GenBank/DDBJ databases">
        <authorList>
            <person name="Song W.-J."/>
            <person name="Kurnit D.M."/>
        </authorList>
    </citation>
    <scope>NUCLEOTIDE SEQUENCE [LARGE SCALE GENOMIC DNA]</scope>
    <source>
        <strain evidence="2 3">DSM 43162</strain>
    </source>
</reference>
<dbReference type="AlphaFoldDB" id="A0A1M7UJZ2"/>
<organism evidence="2 3">
    <name type="scientific">Geodermatophilus obscurus</name>
    <dbReference type="NCBI Taxonomy" id="1861"/>
    <lineage>
        <taxon>Bacteria</taxon>
        <taxon>Bacillati</taxon>
        <taxon>Actinomycetota</taxon>
        <taxon>Actinomycetes</taxon>
        <taxon>Geodermatophilales</taxon>
        <taxon>Geodermatophilaceae</taxon>
        <taxon>Geodermatophilus</taxon>
    </lineage>
</organism>
<gene>
    <name evidence="2" type="ORF">SAMN05660350_03393</name>
</gene>
<proteinExistence type="predicted"/>
<dbReference type="Proteomes" id="UP000184428">
    <property type="component" value="Unassembled WGS sequence"/>
</dbReference>
<feature type="compositionally biased region" description="Basic and acidic residues" evidence="1">
    <location>
        <begin position="29"/>
        <end position="41"/>
    </location>
</feature>
<protein>
    <submittedName>
        <fullName evidence="2">Uncharacterized protein</fullName>
    </submittedName>
</protein>
<sequence>MTVRERRARAERPESLHPAGELPRNPTGEVRRPGPPEALGR</sequence>
<feature type="compositionally biased region" description="Basic and acidic residues" evidence="1">
    <location>
        <begin position="1"/>
        <end position="15"/>
    </location>
</feature>
<accession>A0A1M7UJZ2</accession>
<name>A0A1M7UJZ2_9ACTN</name>
<feature type="region of interest" description="Disordered" evidence="1">
    <location>
        <begin position="1"/>
        <end position="41"/>
    </location>
</feature>
<evidence type="ECO:0000313" key="3">
    <source>
        <dbReference type="Proteomes" id="UP000184428"/>
    </source>
</evidence>